<name>A0ABU8H7G9_9SPHN</name>
<keyword evidence="3" id="KW-1185">Reference proteome</keyword>
<evidence type="ECO:0000313" key="3">
    <source>
        <dbReference type="Proteomes" id="UP001367771"/>
    </source>
</evidence>
<dbReference type="Proteomes" id="UP001367771">
    <property type="component" value="Unassembled WGS sequence"/>
</dbReference>
<organism evidence="2 3">
    <name type="scientific">Sphingomonas kyungheensis</name>
    <dbReference type="NCBI Taxonomy" id="1069987"/>
    <lineage>
        <taxon>Bacteria</taxon>
        <taxon>Pseudomonadati</taxon>
        <taxon>Pseudomonadota</taxon>
        <taxon>Alphaproteobacteria</taxon>
        <taxon>Sphingomonadales</taxon>
        <taxon>Sphingomonadaceae</taxon>
        <taxon>Sphingomonas</taxon>
    </lineage>
</organism>
<sequence length="74" mass="8220">MPGLLNDKATLYRRLPDGDDGTAQHRQELDGTVRDCARYLRDQPAEARDGFFAELSTGARLSAVEIERVANEEA</sequence>
<reference evidence="2 3" key="1">
    <citation type="journal article" date="2013" name="Int. J. Syst. Evol. Microbiol.">
        <title>Sphingomonas kyungheensis sp. nov., a bacterium with ginsenoside-converting activity isolated from soil of a ginseng field.</title>
        <authorList>
            <person name="Son H.M."/>
            <person name="Yang J.E."/>
            <person name="Park Y."/>
            <person name="Han C.K."/>
            <person name="Kim S.G."/>
            <person name="Kook M."/>
            <person name="Yi T.H."/>
        </authorList>
    </citation>
    <scope>NUCLEOTIDE SEQUENCE [LARGE SCALE GENOMIC DNA]</scope>
    <source>
        <strain evidence="2 3">LMG 26582</strain>
    </source>
</reference>
<gene>
    <name evidence="2" type="ORF">V8201_17525</name>
</gene>
<dbReference type="EMBL" id="JBBBDM010000015">
    <property type="protein sequence ID" value="MEI5688897.1"/>
    <property type="molecule type" value="Genomic_DNA"/>
</dbReference>
<dbReference type="RefSeq" id="WP_037535791.1">
    <property type="nucleotide sequence ID" value="NZ_JBBBDM010000015.1"/>
</dbReference>
<feature type="compositionally biased region" description="Basic and acidic residues" evidence="1">
    <location>
        <begin position="14"/>
        <end position="29"/>
    </location>
</feature>
<evidence type="ECO:0000313" key="2">
    <source>
        <dbReference type="EMBL" id="MEI5688897.1"/>
    </source>
</evidence>
<protein>
    <submittedName>
        <fullName evidence="2">Uncharacterized protein</fullName>
    </submittedName>
</protein>
<proteinExistence type="predicted"/>
<accession>A0ABU8H7G9</accession>
<feature type="region of interest" description="Disordered" evidence="1">
    <location>
        <begin position="1"/>
        <end position="29"/>
    </location>
</feature>
<comment type="caution">
    <text evidence="2">The sequence shown here is derived from an EMBL/GenBank/DDBJ whole genome shotgun (WGS) entry which is preliminary data.</text>
</comment>
<evidence type="ECO:0000256" key="1">
    <source>
        <dbReference type="SAM" id="MobiDB-lite"/>
    </source>
</evidence>